<dbReference type="AlphaFoldDB" id="A0A1F6BNA2"/>
<evidence type="ECO:0000256" key="2">
    <source>
        <dbReference type="ARBA" id="ARBA00022481"/>
    </source>
</evidence>
<organism evidence="8 9">
    <name type="scientific">Candidatus Jorgensenbacteria bacterium RIFCSPHIGHO2_02_FULL_45_20</name>
    <dbReference type="NCBI Taxonomy" id="1798470"/>
    <lineage>
        <taxon>Bacteria</taxon>
        <taxon>Candidatus Joergenseniibacteriota</taxon>
    </lineage>
</organism>
<dbReference type="EMBL" id="MFKJ01000023">
    <property type="protein sequence ID" value="OGG38391.1"/>
    <property type="molecule type" value="Genomic_DNA"/>
</dbReference>
<comment type="caution">
    <text evidence="8">The sequence shown here is derived from an EMBL/GenBank/DDBJ whole genome shotgun (WGS) entry which is preliminary data.</text>
</comment>
<evidence type="ECO:0000256" key="5">
    <source>
        <dbReference type="ARBA" id="ARBA00023136"/>
    </source>
</evidence>
<keyword evidence="5 7" id="KW-0472">Membrane</keyword>
<evidence type="ECO:0000313" key="9">
    <source>
        <dbReference type="Proteomes" id="UP000178825"/>
    </source>
</evidence>
<accession>A0A1F6BNA2</accession>
<feature type="region of interest" description="Disordered" evidence="6">
    <location>
        <begin position="151"/>
        <end position="183"/>
    </location>
</feature>
<comment type="subcellular location">
    <subcellularLocation>
        <location evidence="1">Membrane</location>
        <topology evidence="1">Single-pass membrane protein</topology>
    </subcellularLocation>
</comment>
<dbReference type="PRINTS" id="PR00885">
    <property type="entry name" value="BCTERIALGSPH"/>
</dbReference>
<name>A0A1F6BNA2_9BACT</name>
<keyword evidence="4 7" id="KW-1133">Transmembrane helix</keyword>
<dbReference type="SUPFAM" id="SSF54523">
    <property type="entry name" value="Pili subunits"/>
    <property type="match status" value="1"/>
</dbReference>
<dbReference type="GO" id="GO:0015628">
    <property type="term" value="P:protein secretion by the type II secretion system"/>
    <property type="evidence" value="ECO:0007669"/>
    <property type="project" value="InterPro"/>
</dbReference>
<evidence type="ECO:0000256" key="4">
    <source>
        <dbReference type="ARBA" id="ARBA00022989"/>
    </source>
</evidence>
<proteinExistence type="predicted"/>
<dbReference type="Pfam" id="PF07963">
    <property type="entry name" value="N_methyl"/>
    <property type="match status" value="1"/>
</dbReference>
<dbReference type="STRING" id="1798470.A3D55_00815"/>
<evidence type="ECO:0000313" key="8">
    <source>
        <dbReference type="EMBL" id="OGG38391.1"/>
    </source>
</evidence>
<evidence type="ECO:0008006" key="10">
    <source>
        <dbReference type="Google" id="ProtNLM"/>
    </source>
</evidence>
<dbReference type="NCBIfam" id="TIGR02532">
    <property type="entry name" value="IV_pilin_GFxxxE"/>
    <property type="match status" value="1"/>
</dbReference>
<sequence length="183" mass="19038">MQAYKKGFTLIELLVVIAILAVLATAVVVILNPAELVKQGRDSTRISDLAALHSAIALYLSDVNGASITSTETCTAALSSPPTNFTCGSISTSTVVTGTGWAPIDFTDISSGSPLARLPLDPVNDTTYAYTFQGGSLNTFEIDANMESTKYASGGGGDVESNNKDGGNDDTYYEIGNDPGLDL</sequence>
<evidence type="ECO:0000256" key="1">
    <source>
        <dbReference type="ARBA" id="ARBA00004167"/>
    </source>
</evidence>
<dbReference type="Gene3D" id="3.30.700.10">
    <property type="entry name" value="Glycoprotein, Type 4 Pilin"/>
    <property type="match status" value="1"/>
</dbReference>
<dbReference type="InterPro" id="IPR002416">
    <property type="entry name" value="T2SS_protein-GspH"/>
</dbReference>
<dbReference type="GO" id="GO:0016020">
    <property type="term" value="C:membrane"/>
    <property type="evidence" value="ECO:0007669"/>
    <property type="project" value="UniProtKB-SubCell"/>
</dbReference>
<gene>
    <name evidence="8" type="ORF">A3D55_00815</name>
</gene>
<dbReference type="PROSITE" id="PS00409">
    <property type="entry name" value="PROKAR_NTER_METHYL"/>
    <property type="match status" value="1"/>
</dbReference>
<evidence type="ECO:0000256" key="7">
    <source>
        <dbReference type="SAM" id="Phobius"/>
    </source>
</evidence>
<keyword evidence="2" id="KW-0488">Methylation</keyword>
<protein>
    <recommendedName>
        <fullName evidence="10">Type II secretion system protein GspG C-terminal domain-containing protein</fullName>
    </recommendedName>
</protein>
<dbReference type="InterPro" id="IPR012902">
    <property type="entry name" value="N_methyl_site"/>
</dbReference>
<dbReference type="Proteomes" id="UP000178825">
    <property type="component" value="Unassembled WGS sequence"/>
</dbReference>
<keyword evidence="3 7" id="KW-0812">Transmembrane</keyword>
<dbReference type="GO" id="GO:0015627">
    <property type="term" value="C:type II protein secretion system complex"/>
    <property type="evidence" value="ECO:0007669"/>
    <property type="project" value="InterPro"/>
</dbReference>
<dbReference type="InterPro" id="IPR045584">
    <property type="entry name" value="Pilin-like"/>
</dbReference>
<evidence type="ECO:0000256" key="3">
    <source>
        <dbReference type="ARBA" id="ARBA00022692"/>
    </source>
</evidence>
<reference evidence="8 9" key="1">
    <citation type="journal article" date="2016" name="Nat. Commun.">
        <title>Thousands of microbial genomes shed light on interconnected biogeochemical processes in an aquifer system.</title>
        <authorList>
            <person name="Anantharaman K."/>
            <person name="Brown C.T."/>
            <person name="Hug L.A."/>
            <person name="Sharon I."/>
            <person name="Castelle C.J."/>
            <person name="Probst A.J."/>
            <person name="Thomas B.C."/>
            <person name="Singh A."/>
            <person name="Wilkins M.J."/>
            <person name="Karaoz U."/>
            <person name="Brodie E.L."/>
            <person name="Williams K.H."/>
            <person name="Hubbard S.S."/>
            <person name="Banfield J.F."/>
        </authorList>
    </citation>
    <scope>NUCLEOTIDE SEQUENCE [LARGE SCALE GENOMIC DNA]</scope>
</reference>
<feature type="transmembrane region" description="Helical" evidence="7">
    <location>
        <begin position="7"/>
        <end position="31"/>
    </location>
</feature>
<evidence type="ECO:0000256" key="6">
    <source>
        <dbReference type="SAM" id="MobiDB-lite"/>
    </source>
</evidence>